<dbReference type="GO" id="GO:0036064">
    <property type="term" value="C:ciliary basal body"/>
    <property type="evidence" value="ECO:0007669"/>
    <property type="project" value="TreeGrafter"/>
</dbReference>
<evidence type="ECO:0000256" key="10">
    <source>
        <dbReference type="ARBA" id="ARBA00023273"/>
    </source>
</evidence>
<evidence type="ECO:0000256" key="7">
    <source>
        <dbReference type="ARBA" id="ARBA00022833"/>
    </source>
</evidence>
<dbReference type="Pfam" id="PF13815">
    <property type="entry name" value="Dzip-like_N"/>
    <property type="match status" value="1"/>
</dbReference>
<evidence type="ECO:0000256" key="5">
    <source>
        <dbReference type="ARBA" id="ARBA00022723"/>
    </source>
</evidence>
<evidence type="ECO:0000256" key="11">
    <source>
        <dbReference type="PROSITE-ProRule" id="PRU00042"/>
    </source>
</evidence>
<comment type="caution">
    <text evidence="15">The sequence shown here is derived from an EMBL/GenBank/DDBJ whole genome shotgun (WGS) entry which is preliminary data.</text>
</comment>
<feature type="region of interest" description="Disordered" evidence="13">
    <location>
        <begin position="256"/>
        <end position="366"/>
    </location>
</feature>
<comment type="similarity">
    <text evidence="3">Belongs to the DZIP C2H2-type zinc-finger protein family.</text>
</comment>
<dbReference type="PROSITE" id="PS00028">
    <property type="entry name" value="ZINC_FINGER_C2H2_1"/>
    <property type="match status" value="1"/>
</dbReference>
<evidence type="ECO:0000256" key="13">
    <source>
        <dbReference type="SAM" id="MobiDB-lite"/>
    </source>
</evidence>
<keyword evidence="6 11" id="KW-0863">Zinc-finger</keyword>
<feature type="domain" description="C2H2-type" evidence="14">
    <location>
        <begin position="186"/>
        <end position="214"/>
    </location>
</feature>
<feature type="compositionally biased region" description="Acidic residues" evidence="13">
    <location>
        <begin position="591"/>
        <end position="609"/>
    </location>
</feature>
<gene>
    <name evidence="15" type="ORF">BOX15_Mlig012519g1</name>
</gene>
<dbReference type="GO" id="GO:0060271">
    <property type="term" value="P:cilium assembly"/>
    <property type="evidence" value="ECO:0007669"/>
    <property type="project" value="TreeGrafter"/>
</dbReference>
<dbReference type="PANTHER" id="PTHR21502">
    <property type="entry name" value="ZINC FINGER PROTEIN DZIP1"/>
    <property type="match status" value="1"/>
</dbReference>
<evidence type="ECO:0000313" key="16">
    <source>
        <dbReference type="Proteomes" id="UP000215902"/>
    </source>
</evidence>
<feature type="compositionally biased region" description="Gly residues" evidence="13">
    <location>
        <begin position="755"/>
        <end position="764"/>
    </location>
</feature>
<dbReference type="GO" id="GO:0005814">
    <property type="term" value="C:centriole"/>
    <property type="evidence" value="ECO:0007669"/>
    <property type="project" value="UniProtKB-SubCell"/>
</dbReference>
<evidence type="ECO:0000256" key="4">
    <source>
        <dbReference type="ARBA" id="ARBA00022490"/>
    </source>
</evidence>
<dbReference type="InterPro" id="IPR032714">
    <property type="entry name" value="DZIP1_N"/>
</dbReference>
<dbReference type="Gene3D" id="3.30.160.60">
    <property type="entry name" value="Classic Zinc Finger"/>
    <property type="match status" value="1"/>
</dbReference>
<dbReference type="PROSITE" id="PS50157">
    <property type="entry name" value="ZINC_FINGER_C2H2_2"/>
    <property type="match status" value="1"/>
</dbReference>
<evidence type="ECO:0000256" key="1">
    <source>
        <dbReference type="ARBA" id="ARBA00004114"/>
    </source>
</evidence>
<feature type="compositionally biased region" description="Low complexity" evidence="13">
    <location>
        <begin position="1"/>
        <end position="21"/>
    </location>
</feature>
<dbReference type="Proteomes" id="UP000215902">
    <property type="component" value="Unassembled WGS sequence"/>
</dbReference>
<evidence type="ECO:0000256" key="8">
    <source>
        <dbReference type="ARBA" id="ARBA00023054"/>
    </source>
</evidence>
<dbReference type="InterPro" id="IPR013087">
    <property type="entry name" value="Znf_C2H2_type"/>
</dbReference>
<feature type="compositionally biased region" description="Gly residues" evidence="13">
    <location>
        <begin position="642"/>
        <end position="654"/>
    </location>
</feature>
<feature type="region of interest" description="Disordered" evidence="13">
    <location>
        <begin position="498"/>
        <end position="816"/>
    </location>
</feature>
<feature type="compositionally biased region" description="Basic and acidic residues" evidence="13">
    <location>
        <begin position="278"/>
        <end position="296"/>
    </location>
</feature>
<keyword evidence="9" id="KW-0206">Cytoskeleton</keyword>
<feature type="compositionally biased region" description="Acidic residues" evidence="13">
    <location>
        <begin position="537"/>
        <end position="563"/>
    </location>
</feature>
<keyword evidence="16" id="KW-1185">Reference proteome</keyword>
<keyword evidence="4" id="KW-0963">Cytoplasm</keyword>
<evidence type="ECO:0000256" key="9">
    <source>
        <dbReference type="ARBA" id="ARBA00023212"/>
    </source>
</evidence>
<dbReference type="AlphaFoldDB" id="A0A267F0X3"/>
<dbReference type="PANTHER" id="PTHR21502:SF3">
    <property type="entry name" value="CILIUM ASSEMBLY PROTEIN DZIP1L"/>
    <property type="match status" value="1"/>
</dbReference>
<feature type="compositionally biased region" description="Low complexity" evidence="13">
    <location>
        <begin position="345"/>
        <end position="362"/>
    </location>
</feature>
<evidence type="ECO:0000259" key="14">
    <source>
        <dbReference type="PROSITE" id="PS50157"/>
    </source>
</evidence>
<comment type="subcellular location">
    <subcellularLocation>
        <location evidence="2">Cytoplasm</location>
        <location evidence="2">Cytoskeleton</location>
        <location evidence="2">Cilium basal body</location>
    </subcellularLocation>
    <subcellularLocation>
        <location evidence="1">Cytoplasm</location>
        <location evidence="1">Cytoskeleton</location>
        <location evidence="1">Microtubule organizing center</location>
        <location evidence="1">Centrosome</location>
        <location evidence="1">Centriole</location>
    </subcellularLocation>
</comment>
<dbReference type="OrthoDB" id="515971at2759"/>
<feature type="compositionally biased region" description="Low complexity" evidence="13">
    <location>
        <begin position="666"/>
        <end position="675"/>
    </location>
</feature>
<feature type="compositionally biased region" description="Low complexity" evidence="13">
    <location>
        <begin position="518"/>
        <end position="527"/>
    </location>
</feature>
<dbReference type="GO" id="GO:0005737">
    <property type="term" value="C:cytoplasm"/>
    <property type="evidence" value="ECO:0007669"/>
    <property type="project" value="TreeGrafter"/>
</dbReference>
<feature type="coiled-coil region" evidence="12">
    <location>
        <begin position="129"/>
        <end position="170"/>
    </location>
</feature>
<evidence type="ECO:0000256" key="6">
    <source>
        <dbReference type="ARBA" id="ARBA00022771"/>
    </source>
</evidence>
<feature type="compositionally biased region" description="Polar residues" evidence="13">
    <location>
        <begin position="767"/>
        <end position="807"/>
    </location>
</feature>
<dbReference type="GO" id="GO:0008270">
    <property type="term" value="F:zinc ion binding"/>
    <property type="evidence" value="ECO:0007669"/>
    <property type="project" value="UniProtKB-KW"/>
</dbReference>
<reference evidence="15 16" key="1">
    <citation type="submission" date="2017-06" db="EMBL/GenBank/DDBJ databases">
        <title>A platform for efficient transgenesis in Macrostomum lignano, a flatworm model organism for stem cell research.</title>
        <authorList>
            <person name="Berezikov E."/>
        </authorList>
    </citation>
    <scope>NUCLEOTIDE SEQUENCE [LARGE SCALE GENOMIC DNA]</scope>
    <source>
        <strain evidence="15">DV1</strain>
        <tissue evidence="15">Whole organism</tissue>
    </source>
</reference>
<feature type="compositionally biased region" description="Acidic residues" evidence="13">
    <location>
        <begin position="327"/>
        <end position="337"/>
    </location>
</feature>
<evidence type="ECO:0000256" key="2">
    <source>
        <dbReference type="ARBA" id="ARBA00004120"/>
    </source>
</evidence>
<organism evidence="15 16">
    <name type="scientific">Macrostomum lignano</name>
    <dbReference type="NCBI Taxonomy" id="282301"/>
    <lineage>
        <taxon>Eukaryota</taxon>
        <taxon>Metazoa</taxon>
        <taxon>Spiralia</taxon>
        <taxon>Lophotrochozoa</taxon>
        <taxon>Platyhelminthes</taxon>
        <taxon>Rhabditophora</taxon>
        <taxon>Macrostomorpha</taxon>
        <taxon>Macrostomida</taxon>
        <taxon>Macrostomidae</taxon>
        <taxon>Macrostomum</taxon>
    </lineage>
</organism>
<protein>
    <recommendedName>
        <fullName evidence="14">C2H2-type domain-containing protein</fullName>
    </recommendedName>
</protein>
<sequence>MDRGMHQYQQQQQPNLQHNPYHGLSNGRQYQQQAPPPPIIGGGAGEHLFFFKKRAERLDWRRLAAIDVDRIQRDLDFAALQEHLAGVTYCDAESEFARCNDANLVKLFRLAQLMIEYLLHSQEYLAHTRGQLERQTAEAQAEALALKQRLADKQREANDLKRECHKRKKLLIAQQQLMEAGPQSYQRCPYCPKAFLNNTFLRSHINRRHGGAEYPPTGAGASSGRDLQTRVDLLSQLTREELLTRLSQLDAAAAASAGAAESPGRRQRQLQQQLAEMQAKHEADLARLRDSHERQLRQQQQQEQQERERQQLQQQEARRRTNLGELLMDDDEDNIGDADDKVSARRAAPAAAAASGSPMPARQPEDDLAAVSAQMRRNLDLHASSRESLLMNSTTENSMAQGVEAMRTSGLLARLKGDRGIVEGLKSELAQLLEEQLEERGIEPNTTRISNRVLNEKLAMLAREREQVAFKFKNFEQLRRQHAASVDAKARQILNGTAGGAGATASGTGTQSLTRLLQQQQQQQQIQRPTVRVTHPEDDEASEEEDSEEDDEEETEDEEEEEIVPNSKQQVPAQVHTNPASGNAAAATAIEEFDSDEYEDEDEDEYEDETATRTADHRHPETAVSATDGSRRPPGVPDLRLGGIGGGGGGGGAGVNPTPSPRLPRSHQQQQLQHHLAPDSPDAVHAFDSPDGAVGGGGGAVISRHPQQRLPAEASSSWDSQGDEISELNAVTNGGGGAADLNDEVNDLLQKLGSSGNGGGGGLNVRGSAQTDNSNTLDTSQWAVTSNVVSTVNPGATGRSLGTNKSSDIGEESFDD</sequence>
<keyword evidence="8 12" id="KW-0175">Coiled coil</keyword>
<dbReference type="Pfam" id="PF25977">
    <property type="entry name" value="DZIP1"/>
    <property type="match status" value="1"/>
</dbReference>
<evidence type="ECO:0000256" key="3">
    <source>
        <dbReference type="ARBA" id="ARBA00009131"/>
    </source>
</evidence>
<dbReference type="InterPro" id="IPR051241">
    <property type="entry name" value="DZIP_RILPL"/>
</dbReference>
<dbReference type="InterPro" id="IPR058883">
    <property type="entry name" value="DZIP1_dom"/>
</dbReference>
<evidence type="ECO:0000256" key="12">
    <source>
        <dbReference type="SAM" id="Coils"/>
    </source>
</evidence>
<name>A0A267F0X3_9PLAT</name>
<accession>A0A267F0X3</accession>
<keyword evidence="10" id="KW-0966">Cell projection</keyword>
<feature type="region of interest" description="Disordered" evidence="13">
    <location>
        <begin position="1"/>
        <end position="38"/>
    </location>
</feature>
<feature type="compositionally biased region" description="Basic and acidic residues" evidence="13">
    <location>
        <begin position="610"/>
        <end position="621"/>
    </location>
</feature>
<keyword evidence="5" id="KW-0479">Metal-binding</keyword>
<dbReference type="EMBL" id="NIVC01001485">
    <property type="protein sequence ID" value="PAA67393.1"/>
    <property type="molecule type" value="Genomic_DNA"/>
</dbReference>
<proteinExistence type="inferred from homology"/>
<keyword evidence="7" id="KW-0862">Zinc</keyword>
<evidence type="ECO:0000313" key="15">
    <source>
        <dbReference type="EMBL" id="PAA67393.1"/>
    </source>
</evidence>
<feature type="compositionally biased region" description="Polar residues" evidence="13">
    <location>
        <begin position="566"/>
        <end position="581"/>
    </location>
</feature>